<dbReference type="Gramene" id="OIV93690">
    <property type="protein sequence ID" value="OIV93690"/>
    <property type="gene ID" value="TanjilG_16541"/>
</dbReference>
<dbReference type="EMBL" id="CM007378">
    <property type="protein sequence ID" value="OIV93690.1"/>
    <property type="molecule type" value="Genomic_DNA"/>
</dbReference>
<dbReference type="SUPFAM" id="SSF57095">
    <property type="entry name" value="Scorpion toxin-like"/>
    <property type="match status" value="1"/>
</dbReference>
<gene>
    <name evidence="5" type="ORF">TanjilG_16541</name>
</gene>
<organism evidence="5 6">
    <name type="scientific">Lupinus angustifolius</name>
    <name type="common">Narrow-leaved blue lupine</name>
    <dbReference type="NCBI Taxonomy" id="3871"/>
    <lineage>
        <taxon>Eukaryota</taxon>
        <taxon>Viridiplantae</taxon>
        <taxon>Streptophyta</taxon>
        <taxon>Embryophyta</taxon>
        <taxon>Tracheophyta</taxon>
        <taxon>Spermatophyta</taxon>
        <taxon>Magnoliopsida</taxon>
        <taxon>eudicotyledons</taxon>
        <taxon>Gunneridae</taxon>
        <taxon>Pentapetalae</taxon>
        <taxon>rosids</taxon>
        <taxon>fabids</taxon>
        <taxon>Fabales</taxon>
        <taxon>Fabaceae</taxon>
        <taxon>Papilionoideae</taxon>
        <taxon>50 kb inversion clade</taxon>
        <taxon>genistoids sensu lato</taxon>
        <taxon>core genistoids</taxon>
        <taxon>Genisteae</taxon>
        <taxon>Lupinus</taxon>
    </lineage>
</organism>
<evidence type="ECO:0000259" key="4">
    <source>
        <dbReference type="SMART" id="SM00505"/>
    </source>
</evidence>
<dbReference type="CDD" id="cd00107">
    <property type="entry name" value="Knot1"/>
    <property type="match status" value="1"/>
</dbReference>
<keyword evidence="2" id="KW-0295">Fungicide</keyword>
<dbReference type="InterPro" id="IPR003614">
    <property type="entry name" value="Knottins"/>
</dbReference>
<dbReference type="GO" id="GO:0050832">
    <property type="term" value="P:defense response to fungus"/>
    <property type="evidence" value="ECO:0007669"/>
    <property type="project" value="UniProtKB-KW"/>
</dbReference>
<accession>A0A1J7H006</accession>
<evidence type="ECO:0000256" key="1">
    <source>
        <dbReference type="ARBA" id="ARBA00022529"/>
    </source>
</evidence>
<feature type="compositionally biased region" description="Pro residues" evidence="3">
    <location>
        <begin position="62"/>
        <end position="77"/>
    </location>
</feature>
<dbReference type="AlphaFoldDB" id="A0A1J7H006"/>
<dbReference type="Proteomes" id="UP000188354">
    <property type="component" value="Chromosome LG18"/>
</dbReference>
<dbReference type="InterPro" id="IPR008176">
    <property type="entry name" value="Defensin_plant"/>
</dbReference>
<sequence length="91" mass="9626">MGPALVAEAGTCLSKSKHFVGSCWRNANCAGACKSEKFFGGHCKGFQCLCTTKCPKDSKNNGPPPPNQDGERTPPPNQDDQSTTPHTTKSS</sequence>
<feature type="domain" description="Knottins-like" evidence="4">
    <location>
        <begin position="11"/>
        <end position="54"/>
    </location>
</feature>
<proteinExistence type="predicted"/>
<protein>
    <recommendedName>
        <fullName evidence="4">Knottins-like domain-containing protein</fullName>
    </recommendedName>
</protein>
<evidence type="ECO:0000313" key="5">
    <source>
        <dbReference type="EMBL" id="OIV93690.1"/>
    </source>
</evidence>
<dbReference type="InterPro" id="IPR036574">
    <property type="entry name" value="Scorpion_toxin-like_sf"/>
</dbReference>
<dbReference type="Gene3D" id="3.30.30.10">
    <property type="entry name" value="Knottin, scorpion toxin-like"/>
    <property type="match status" value="1"/>
</dbReference>
<keyword evidence="1" id="KW-0929">Antimicrobial</keyword>
<dbReference type="Pfam" id="PF00304">
    <property type="entry name" value="Gamma-thionin"/>
    <property type="match status" value="1"/>
</dbReference>
<evidence type="ECO:0000256" key="2">
    <source>
        <dbReference type="ARBA" id="ARBA00022577"/>
    </source>
</evidence>
<reference evidence="5 6" key="1">
    <citation type="journal article" date="2017" name="Plant Biotechnol. J.">
        <title>A comprehensive draft genome sequence for lupin (Lupinus angustifolius), an emerging health food: insights into plant-microbe interactions and legume evolution.</title>
        <authorList>
            <person name="Hane J.K."/>
            <person name="Ming Y."/>
            <person name="Kamphuis L.G."/>
            <person name="Nelson M.N."/>
            <person name="Garg G."/>
            <person name="Atkins C.A."/>
            <person name="Bayer P.E."/>
            <person name="Bravo A."/>
            <person name="Bringans S."/>
            <person name="Cannon S."/>
            <person name="Edwards D."/>
            <person name="Foley R."/>
            <person name="Gao L.L."/>
            <person name="Harrison M.J."/>
            <person name="Huang W."/>
            <person name="Hurgobin B."/>
            <person name="Li S."/>
            <person name="Liu C.W."/>
            <person name="McGrath A."/>
            <person name="Morahan G."/>
            <person name="Murray J."/>
            <person name="Weller J."/>
            <person name="Jian J."/>
            <person name="Singh K.B."/>
        </authorList>
    </citation>
    <scope>NUCLEOTIDE SEQUENCE [LARGE SCALE GENOMIC DNA]</scope>
    <source>
        <strain evidence="6">cv. Tanjil</strain>
        <tissue evidence="5">Whole plant</tissue>
    </source>
</reference>
<keyword evidence="6" id="KW-1185">Reference proteome</keyword>
<dbReference type="PROSITE" id="PS00940">
    <property type="entry name" value="GAMMA_THIONIN"/>
    <property type="match status" value="1"/>
</dbReference>
<evidence type="ECO:0000313" key="6">
    <source>
        <dbReference type="Proteomes" id="UP000188354"/>
    </source>
</evidence>
<feature type="compositionally biased region" description="Polar residues" evidence="3">
    <location>
        <begin position="78"/>
        <end position="91"/>
    </location>
</feature>
<feature type="region of interest" description="Disordered" evidence="3">
    <location>
        <begin position="55"/>
        <end position="91"/>
    </location>
</feature>
<evidence type="ECO:0000256" key="3">
    <source>
        <dbReference type="SAM" id="MobiDB-lite"/>
    </source>
</evidence>
<dbReference type="SMART" id="SM00505">
    <property type="entry name" value="Knot1"/>
    <property type="match status" value="1"/>
</dbReference>
<name>A0A1J7H006_LUPAN</name>
<dbReference type="GO" id="GO:0031640">
    <property type="term" value="P:killing of cells of another organism"/>
    <property type="evidence" value="ECO:0007669"/>
    <property type="project" value="UniProtKB-KW"/>
</dbReference>